<dbReference type="PANTHER" id="PTHR43162">
    <property type="match status" value="1"/>
</dbReference>
<protein>
    <submittedName>
        <fullName evidence="2">NAD-dependent epimerase/dehydratase family protein</fullName>
    </submittedName>
</protein>
<dbReference type="Pfam" id="PF13460">
    <property type="entry name" value="NAD_binding_10"/>
    <property type="match status" value="1"/>
</dbReference>
<accession>A0A3Q9EN28</accession>
<proteinExistence type="predicted"/>
<dbReference type="InterPro" id="IPR016040">
    <property type="entry name" value="NAD(P)-bd_dom"/>
</dbReference>
<dbReference type="AlphaFoldDB" id="A0A3Q9EN28"/>
<dbReference type="OrthoDB" id="116343at2"/>
<dbReference type="EMBL" id="CP034539">
    <property type="protein sequence ID" value="AZQ35420.1"/>
    <property type="molecule type" value="Genomic_DNA"/>
</dbReference>
<organism evidence="2 3">
    <name type="scientific">Streptomyces cyaneochromogenes</name>
    <dbReference type="NCBI Taxonomy" id="2496836"/>
    <lineage>
        <taxon>Bacteria</taxon>
        <taxon>Bacillati</taxon>
        <taxon>Actinomycetota</taxon>
        <taxon>Actinomycetes</taxon>
        <taxon>Kitasatosporales</taxon>
        <taxon>Streptomycetaceae</taxon>
        <taxon>Streptomyces</taxon>
    </lineage>
</organism>
<evidence type="ECO:0000313" key="3">
    <source>
        <dbReference type="Proteomes" id="UP000280298"/>
    </source>
</evidence>
<sequence length="280" mass="29415">MILVTGANGVVGRQVMNQLAQEGTAVTAVTRGTGGARLPDGVAAVRGDLFHPEWIEAALEGVEALQISPRAAGPGLGELLRLAVKQGVRRAVLLSATTVQYPAGEARFAARFKHAEELVMSSGLDWTVLRLADFAANALAWASQIRAGDVVRGAYGRAATSPIHETDIAAVAVRALRGSLRTEAIHTLTGPQSLDQIEKVRLIGAAIGRTLSFQELPPEQVRQGMLAQGLPEEIPARLLGSLADYANRPGPTTSTVENLVGRPALTFADWAHDNAPAFGG</sequence>
<evidence type="ECO:0000259" key="1">
    <source>
        <dbReference type="Pfam" id="PF13460"/>
    </source>
</evidence>
<gene>
    <name evidence="2" type="ORF">EJ357_19570</name>
</gene>
<dbReference type="Gene3D" id="3.40.50.720">
    <property type="entry name" value="NAD(P)-binding Rossmann-like Domain"/>
    <property type="match status" value="1"/>
</dbReference>
<dbReference type="PANTHER" id="PTHR43162:SF1">
    <property type="entry name" value="PRESTALK A DIFFERENTIATION PROTEIN A"/>
    <property type="match status" value="1"/>
</dbReference>
<reference evidence="2 3" key="1">
    <citation type="journal article" date="2019" name="Int. J. Syst. Evol. Microbiol.">
        <title>Streptomyces cyaneochromogenes sp. nov., a blue pigment-producing actinomycete from manganese-contaminated soil.</title>
        <authorList>
            <person name="Tang X."/>
            <person name="Zhao J."/>
            <person name="Li K."/>
            <person name="Chen Z."/>
            <person name="Sun Y."/>
            <person name="Gao J."/>
        </authorList>
    </citation>
    <scope>NUCLEOTIDE SEQUENCE [LARGE SCALE GENOMIC DNA]</scope>
    <source>
        <strain evidence="2 3">MK-45</strain>
    </source>
</reference>
<dbReference type="RefSeq" id="WP_126392900.1">
    <property type="nucleotide sequence ID" value="NZ_CP034539.1"/>
</dbReference>
<dbReference type="SUPFAM" id="SSF51735">
    <property type="entry name" value="NAD(P)-binding Rossmann-fold domains"/>
    <property type="match status" value="1"/>
</dbReference>
<dbReference type="InterPro" id="IPR051604">
    <property type="entry name" value="Ergot_Alk_Oxidoreductase"/>
</dbReference>
<evidence type="ECO:0000313" key="2">
    <source>
        <dbReference type="EMBL" id="AZQ35420.1"/>
    </source>
</evidence>
<keyword evidence="3" id="KW-1185">Reference proteome</keyword>
<feature type="domain" description="NAD(P)-binding" evidence="1">
    <location>
        <begin position="6"/>
        <end position="176"/>
    </location>
</feature>
<dbReference type="Gene3D" id="3.90.25.10">
    <property type="entry name" value="UDP-galactose 4-epimerase, domain 1"/>
    <property type="match status" value="1"/>
</dbReference>
<dbReference type="InterPro" id="IPR036291">
    <property type="entry name" value="NAD(P)-bd_dom_sf"/>
</dbReference>
<dbReference type="Proteomes" id="UP000280298">
    <property type="component" value="Chromosome"/>
</dbReference>
<dbReference type="KEGG" id="scya:EJ357_19570"/>
<name>A0A3Q9EN28_9ACTN</name>